<dbReference type="PANTHER" id="PTHR12461">
    <property type="entry name" value="HYPOXIA-INDUCIBLE FACTOR 1 ALPHA INHIBITOR-RELATED"/>
    <property type="match status" value="1"/>
</dbReference>
<comment type="similarity">
    <text evidence="1">Belongs to the JARID1 histone demethylase family.</text>
</comment>
<dbReference type="PANTHER" id="PTHR12461:SF102">
    <property type="entry name" value="LYSINE-SPECIFIC DEMETHYLASE JMJ31"/>
    <property type="match status" value="1"/>
</dbReference>
<accession>A0A166HBJ9</accession>
<evidence type="ECO:0000259" key="2">
    <source>
        <dbReference type="PROSITE" id="PS51184"/>
    </source>
</evidence>
<evidence type="ECO:0000256" key="1">
    <source>
        <dbReference type="ARBA" id="ARBA00006801"/>
    </source>
</evidence>
<sequence length="561" mass="62932">MEKQECLRIRTFQNIPTPEEFASQIELRNVPAVFVGCVKNWKAFTLWNPSNGGLDYLQGRVGSSVVDAMLSKSAPVFYGDIRRHDRVPLPFSTFIGFCKELHGDIDSNSGACCKSEKDMPSDESSQICIASEDDNKQVYLAQVSIMNTEHEERVQLPTLREDIKLPEFLEAKSLASINLWMNSARARSSTHYDPHHNVLCVVSGCKQGVTHIFQGLDIQVIVSYNVGYNLGLSLAPFAYGLLQQVLAYIQCHCTGRLQTTGKADLSVHPRAETSEKISQKVTIHAGDALFIPEGWFHQVDSDCLTMAVNFWWRSEVMLAMSEHMDSYYMRRILKSTEHCEIMTVALMIRTEPSALYSTKPYNDVPILNKDSSSKGSKAKKLKEKTMLHELEPLAVQSLHALVSLVHDLVNTADQSQSADPSTSDVFAVGEKGGSKLSVKDACRLEDDPVASIIWKLQPLTLQSVLIAMAQNFPRTLETLVLHLLSPVGAEVLTRRLEEMDQLMDEEDRNDFYQIFYGVFDDQFAVMDALLNQKESFALQAFRNVLDKYLGIKFNGSTPWVG</sequence>
<dbReference type="EMBL" id="LNRQ01000001">
    <property type="protein sequence ID" value="KZN10045.1"/>
    <property type="molecule type" value="Genomic_DNA"/>
</dbReference>
<gene>
    <name evidence="3" type="ORF">DCAR_002701</name>
</gene>
<dbReference type="SUPFAM" id="SSF51197">
    <property type="entry name" value="Clavaminate synthase-like"/>
    <property type="match status" value="1"/>
</dbReference>
<dbReference type="AlphaFoldDB" id="A0A166HBJ9"/>
<dbReference type="PROSITE" id="PS51184">
    <property type="entry name" value="JMJC"/>
    <property type="match status" value="1"/>
</dbReference>
<comment type="caution">
    <text evidence="3">The sequence shown here is derived from an EMBL/GenBank/DDBJ whole genome shotgun (WGS) entry which is preliminary data.</text>
</comment>
<protein>
    <recommendedName>
        <fullName evidence="2">JmjC domain-containing protein</fullName>
    </recommendedName>
</protein>
<dbReference type="InterPro" id="IPR041667">
    <property type="entry name" value="Cupin_8"/>
</dbReference>
<feature type="domain" description="JmjC" evidence="2">
    <location>
        <begin position="154"/>
        <end position="327"/>
    </location>
</feature>
<dbReference type="STRING" id="79200.A0A166HBJ9"/>
<dbReference type="OMA" id="QCKIGQS"/>
<evidence type="ECO:0000313" key="3">
    <source>
        <dbReference type="EMBL" id="KZN10045.1"/>
    </source>
</evidence>
<dbReference type="Gene3D" id="2.60.120.650">
    <property type="entry name" value="Cupin"/>
    <property type="match status" value="1"/>
</dbReference>
<name>A0A166HBJ9_DAUCS</name>
<dbReference type="SMART" id="SM00558">
    <property type="entry name" value="JmjC"/>
    <property type="match status" value="1"/>
</dbReference>
<reference evidence="3" key="1">
    <citation type="journal article" date="2016" name="Nat. Genet.">
        <title>A high-quality carrot genome assembly provides new insights into carotenoid accumulation and asterid genome evolution.</title>
        <authorList>
            <person name="Iorizzo M."/>
            <person name="Ellison S."/>
            <person name="Senalik D."/>
            <person name="Zeng P."/>
            <person name="Satapoomin P."/>
            <person name="Huang J."/>
            <person name="Bowman M."/>
            <person name="Iovene M."/>
            <person name="Sanseverino W."/>
            <person name="Cavagnaro P."/>
            <person name="Yildiz M."/>
            <person name="Macko-Podgorni A."/>
            <person name="Moranska E."/>
            <person name="Grzebelus E."/>
            <person name="Grzebelus D."/>
            <person name="Ashrafi H."/>
            <person name="Zheng Z."/>
            <person name="Cheng S."/>
            <person name="Spooner D."/>
            <person name="Van Deynze A."/>
            <person name="Simon P."/>
        </authorList>
    </citation>
    <scope>NUCLEOTIDE SEQUENCE [LARGE SCALE GENOMIC DNA]</scope>
    <source>
        <tissue evidence="3">Leaf</tissue>
    </source>
</reference>
<dbReference type="Pfam" id="PF13621">
    <property type="entry name" value="Cupin_8"/>
    <property type="match status" value="1"/>
</dbReference>
<proteinExistence type="inferred from homology"/>
<dbReference type="Gramene" id="KZN10045">
    <property type="protein sequence ID" value="KZN10045"/>
    <property type="gene ID" value="DCAR_002701"/>
</dbReference>
<dbReference type="InterPro" id="IPR003347">
    <property type="entry name" value="JmjC_dom"/>
</dbReference>
<organism evidence="3">
    <name type="scientific">Daucus carota subsp. sativus</name>
    <name type="common">Carrot</name>
    <dbReference type="NCBI Taxonomy" id="79200"/>
    <lineage>
        <taxon>Eukaryota</taxon>
        <taxon>Viridiplantae</taxon>
        <taxon>Streptophyta</taxon>
        <taxon>Embryophyta</taxon>
        <taxon>Tracheophyta</taxon>
        <taxon>Spermatophyta</taxon>
        <taxon>Magnoliopsida</taxon>
        <taxon>eudicotyledons</taxon>
        <taxon>Gunneridae</taxon>
        <taxon>Pentapetalae</taxon>
        <taxon>asterids</taxon>
        <taxon>campanulids</taxon>
        <taxon>Apiales</taxon>
        <taxon>Apiaceae</taxon>
        <taxon>Apioideae</taxon>
        <taxon>Scandiceae</taxon>
        <taxon>Daucinae</taxon>
        <taxon>Daucus</taxon>
        <taxon>Daucus sect. Daucus</taxon>
    </lineage>
</organism>